<dbReference type="AlphaFoldDB" id="A0A6H2A5Y7"/>
<reference evidence="2" key="1">
    <citation type="submission" date="2020-03" db="EMBL/GenBank/DDBJ databases">
        <title>The deep terrestrial virosphere.</title>
        <authorList>
            <person name="Holmfeldt K."/>
            <person name="Nilsson E."/>
            <person name="Simone D."/>
            <person name="Lopez-Fernandez M."/>
            <person name="Wu X."/>
            <person name="de Brujin I."/>
            <person name="Lundin D."/>
            <person name="Andersson A."/>
            <person name="Bertilsson S."/>
            <person name="Dopson M."/>
        </authorList>
    </citation>
    <scope>NUCLEOTIDE SEQUENCE</scope>
    <source>
        <strain evidence="2">TM448A07234</strain>
    </source>
</reference>
<sequence>MKTIKELEALDRKIMEQDYYDSYRSPSILVKLIWLGLSLFIGVCSMLFIYGFVYTIYNVIKSLWYQ</sequence>
<evidence type="ECO:0000313" key="2">
    <source>
        <dbReference type="EMBL" id="QJA55142.1"/>
    </source>
</evidence>
<dbReference type="EMBL" id="MT144571">
    <property type="protein sequence ID" value="QJA55142.1"/>
    <property type="molecule type" value="Genomic_DNA"/>
</dbReference>
<gene>
    <name evidence="2" type="ORF">TM448A07234_0007</name>
</gene>
<keyword evidence="1" id="KW-0472">Membrane</keyword>
<accession>A0A6H2A5Y7</accession>
<feature type="transmembrane region" description="Helical" evidence="1">
    <location>
        <begin position="32"/>
        <end position="57"/>
    </location>
</feature>
<keyword evidence="1" id="KW-0812">Transmembrane</keyword>
<evidence type="ECO:0000256" key="1">
    <source>
        <dbReference type="SAM" id="Phobius"/>
    </source>
</evidence>
<organism evidence="2">
    <name type="scientific">viral metagenome</name>
    <dbReference type="NCBI Taxonomy" id="1070528"/>
    <lineage>
        <taxon>unclassified sequences</taxon>
        <taxon>metagenomes</taxon>
        <taxon>organismal metagenomes</taxon>
    </lineage>
</organism>
<keyword evidence="1" id="KW-1133">Transmembrane helix</keyword>
<proteinExistence type="predicted"/>
<name>A0A6H2A5Y7_9ZZZZ</name>
<protein>
    <submittedName>
        <fullName evidence="2">Uncharacterized protein</fullName>
    </submittedName>
</protein>